<gene>
    <name evidence="2" type="ORF">FYJ33_00845</name>
</gene>
<dbReference type="Pfam" id="PF14559">
    <property type="entry name" value="TPR_19"/>
    <property type="match status" value="1"/>
</dbReference>
<keyword evidence="3" id="KW-1185">Reference proteome</keyword>
<dbReference type="GO" id="GO:0051301">
    <property type="term" value="P:cell division"/>
    <property type="evidence" value="ECO:0007669"/>
    <property type="project" value="TreeGrafter"/>
</dbReference>
<evidence type="ECO:0008006" key="4">
    <source>
        <dbReference type="Google" id="ProtNLM"/>
    </source>
</evidence>
<evidence type="ECO:0000313" key="3">
    <source>
        <dbReference type="Proteomes" id="UP000460287"/>
    </source>
</evidence>
<dbReference type="Pfam" id="PF13181">
    <property type="entry name" value="TPR_8"/>
    <property type="match status" value="1"/>
</dbReference>
<keyword evidence="1" id="KW-0802">TPR repeat</keyword>
<proteinExistence type="predicted"/>
<evidence type="ECO:0000313" key="2">
    <source>
        <dbReference type="EMBL" id="MSR89992.1"/>
    </source>
</evidence>
<feature type="repeat" description="TPR" evidence="1">
    <location>
        <begin position="285"/>
        <end position="318"/>
    </location>
</feature>
<name>A0A7X2MVU0_9CLOT</name>
<organism evidence="2 3">
    <name type="scientific">Inconstantimicrobium porci</name>
    <dbReference type="NCBI Taxonomy" id="2652291"/>
    <lineage>
        <taxon>Bacteria</taxon>
        <taxon>Bacillati</taxon>
        <taxon>Bacillota</taxon>
        <taxon>Clostridia</taxon>
        <taxon>Eubacteriales</taxon>
        <taxon>Clostridiaceae</taxon>
        <taxon>Inconstantimicrobium</taxon>
    </lineage>
</organism>
<reference evidence="2 3" key="1">
    <citation type="submission" date="2019-08" db="EMBL/GenBank/DDBJ databases">
        <title>In-depth cultivation of the pig gut microbiome towards novel bacterial diversity and tailored functional studies.</title>
        <authorList>
            <person name="Wylensek D."/>
            <person name="Hitch T.C.A."/>
            <person name="Clavel T."/>
        </authorList>
    </citation>
    <scope>NUCLEOTIDE SEQUENCE [LARGE SCALE GENOMIC DNA]</scope>
    <source>
        <strain evidence="2 3">WCA-383-APC-5B</strain>
    </source>
</reference>
<dbReference type="SUPFAM" id="SSF48452">
    <property type="entry name" value="TPR-like"/>
    <property type="match status" value="1"/>
</dbReference>
<dbReference type="PANTHER" id="PTHR12558">
    <property type="entry name" value="CELL DIVISION CYCLE 16,23,27"/>
    <property type="match status" value="1"/>
</dbReference>
<protein>
    <recommendedName>
        <fullName evidence="4">Tetratricopeptide repeat protein</fullName>
    </recommendedName>
</protein>
<comment type="caution">
    <text evidence="2">The sequence shown here is derived from an EMBL/GenBank/DDBJ whole genome shotgun (WGS) entry which is preliminary data.</text>
</comment>
<dbReference type="SMART" id="SM00028">
    <property type="entry name" value="TPR"/>
    <property type="match status" value="3"/>
</dbReference>
<dbReference type="InterPro" id="IPR011990">
    <property type="entry name" value="TPR-like_helical_dom_sf"/>
</dbReference>
<accession>A0A7X2MVU0</accession>
<sequence length="367" mass="42569">MNYNSYMKEKLEKTLFIEINLKGFLSLLNTSDDELKLENNNLYLPIKVERLSSEVRENLNIGDISLSWVIEGMFLTLGVDKNFKYNNDYKKILKVIPNCEDYIKAIIADYIKNKEYLDPFCLLKGLVSYDATEDYYDKLLSVGEKLIEIDKNFLDEQFSIIDDAKKEIYNSPVPYYYDALALYVSRKNSEAYVALNEYINRGGEKTPQVVSLMNILKDDVDYAKGVELLDSDPKEALKYLLEVLEQNKEDAILNFYIGLAYRKIELYEKAIYYLNESIRLDSSIVEAVNEMGINYACIGNYKEAVKYLRKAFESTRDVEVCTNLIICYYNMGDIENAKLHLEIAEKINPDDDIVKSLKEMFGEQSKK</sequence>
<dbReference type="EMBL" id="VULX01000001">
    <property type="protein sequence ID" value="MSR89992.1"/>
    <property type="molecule type" value="Genomic_DNA"/>
</dbReference>
<dbReference type="PROSITE" id="PS50005">
    <property type="entry name" value="TPR"/>
    <property type="match status" value="2"/>
</dbReference>
<evidence type="ECO:0000256" key="1">
    <source>
        <dbReference type="PROSITE-ProRule" id="PRU00339"/>
    </source>
</evidence>
<dbReference type="AlphaFoldDB" id="A0A7X2MVU0"/>
<dbReference type="InterPro" id="IPR019734">
    <property type="entry name" value="TPR_rpt"/>
</dbReference>
<dbReference type="PANTHER" id="PTHR12558:SF44">
    <property type="entry name" value="TETRATRICOPEPTIDE REPEAT-CONTAINING PROTEIN"/>
    <property type="match status" value="1"/>
</dbReference>
<feature type="repeat" description="TPR" evidence="1">
    <location>
        <begin position="251"/>
        <end position="284"/>
    </location>
</feature>
<dbReference type="RefSeq" id="WP_206046578.1">
    <property type="nucleotide sequence ID" value="NZ_JAQXTV010000132.1"/>
</dbReference>
<dbReference type="Proteomes" id="UP000460287">
    <property type="component" value="Unassembled WGS sequence"/>
</dbReference>
<dbReference type="Gene3D" id="1.25.40.10">
    <property type="entry name" value="Tetratricopeptide repeat domain"/>
    <property type="match status" value="1"/>
</dbReference>